<dbReference type="InterPro" id="IPR057326">
    <property type="entry name" value="KR_dom"/>
</dbReference>
<dbReference type="PROSITE" id="PS00061">
    <property type="entry name" value="ADH_SHORT"/>
    <property type="match status" value="1"/>
</dbReference>
<evidence type="ECO:0000313" key="4">
    <source>
        <dbReference type="EMBL" id="CUH48973.1"/>
    </source>
</evidence>
<dbReference type="SUPFAM" id="SSF51735">
    <property type="entry name" value="NAD(P)-binding Rossmann-fold domains"/>
    <property type="match status" value="1"/>
</dbReference>
<dbReference type="EMBL" id="CYPU01000049">
    <property type="protein sequence ID" value="CUH48973.1"/>
    <property type="molecule type" value="Genomic_DNA"/>
</dbReference>
<dbReference type="PANTHER" id="PTHR42760:SF133">
    <property type="entry name" value="3-OXOACYL-[ACYL-CARRIER-PROTEIN] REDUCTASE"/>
    <property type="match status" value="1"/>
</dbReference>
<dbReference type="GeneID" id="55494329"/>
<accession>A0A0P1EFQ7</accession>
<gene>
    <name evidence="4" type="primary">ycdF</name>
    <name evidence="4" type="ORF">RUA4292_03165</name>
</gene>
<dbReference type="PRINTS" id="PR00080">
    <property type="entry name" value="SDRFAMILY"/>
</dbReference>
<dbReference type="CDD" id="cd05233">
    <property type="entry name" value="SDR_c"/>
    <property type="match status" value="1"/>
</dbReference>
<dbReference type="STRING" id="81569.RUM4293_04355"/>
<dbReference type="FunFam" id="3.40.50.720:FF:000084">
    <property type="entry name" value="Short-chain dehydrogenase reductase"/>
    <property type="match status" value="1"/>
</dbReference>
<dbReference type="RefSeq" id="WP_058278450.1">
    <property type="nucleotide sequence ID" value="NZ_CYPU01000049.1"/>
</dbReference>
<protein>
    <submittedName>
        <fullName evidence="4">Glucose 1-dehydrogenase 2</fullName>
        <ecNumber evidence="4">1.1.1.47</ecNumber>
    </submittedName>
</protein>
<dbReference type="GO" id="GO:0047936">
    <property type="term" value="F:glucose 1-dehydrogenase [NAD(P)+] activity"/>
    <property type="evidence" value="ECO:0007669"/>
    <property type="project" value="UniProtKB-EC"/>
</dbReference>
<comment type="similarity">
    <text evidence="1">Belongs to the short-chain dehydrogenases/reductases (SDR) family.</text>
</comment>
<evidence type="ECO:0000313" key="5">
    <source>
        <dbReference type="Proteomes" id="UP000050783"/>
    </source>
</evidence>
<dbReference type="EC" id="1.1.1.47" evidence="4"/>
<dbReference type="SMART" id="SM00822">
    <property type="entry name" value="PKS_KR"/>
    <property type="match status" value="1"/>
</dbReference>
<dbReference type="PRINTS" id="PR00081">
    <property type="entry name" value="GDHRDH"/>
</dbReference>
<dbReference type="PANTHER" id="PTHR42760">
    <property type="entry name" value="SHORT-CHAIN DEHYDROGENASES/REDUCTASES FAMILY MEMBER"/>
    <property type="match status" value="1"/>
</dbReference>
<dbReference type="AlphaFoldDB" id="A0A0P1EFQ7"/>
<proteinExistence type="inferred from homology"/>
<name>A0A0P1EFQ7_9RHOB</name>
<evidence type="ECO:0000256" key="2">
    <source>
        <dbReference type="ARBA" id="ARBA00023002"/>
    </source>
</evidence>
<dbReference type="Pfam" id="PF13561">
    <property type="entry name" value="adh_short_C2"/>
    <property type="match status" value="1"/>
</dbReference>
<dbReference type="InterPro" id="IPR020904">
    <property type="entry name" value="Sc_DH/Rdtase_CS"/>
</dbReference>
<evidence type="ECO:0000256" key="1">
    <source>
        <dbReference type="ARBA" id="ARBA00006484"/>
    </source>
</evidence>
<keyword evidence="2 4" id="KW-0560">Oxidoreductase</keyword>
<reference evidence="4 5" key="1">
    <citation type="submission" date="2015-09" db="EMBL/GenBank/DDBJ databases">
        <authorList>
            <consortium name="Swine Surveillance"/>
        </authorList>
    </citation>
    <scope>NUCLEOTIDE SEQUENCE [LARGE SCALE GENOMIC DNA]</scope>
    <source>
        <strain evidence="4 5">CECT 4292</strain>
    </source>
</reference>
<dbReference type="InterPro" id="IPR002347">
    <property type="entry name" value="SDR_fam"/>
</dbReference>
<dbReference type="Gene3D" id="3.40.50.720">
    <property type="entry name" value="NAD(P)-binding Rossmann-like Domain"/>
    <property type="match status" value="1"/>
</dbReference>
<organism evidence="4 5">
    <name type="scientific">Ruegeria atlantica</name>
    <dbReference type="NCBI Taxonomy" id="81569"/>
    <lineage>
        <taxon>Bacteria</taxon>
        <taxon>Pseudomonadati</taxon>
        <taxon>Pseudomonadota</taxon>
        <taxon>Alphaproteobacteria</taxon>
        <taxon>Rhodobacterales</taxon>
        <taxon>Roseobacteraceae</taxon>
        <taxon>Ruegeria</taxon>
    </lineage>
</organism>
<dbReference type="Proteomes" id="UP000050783">
    <property type="component" value="Unassembled WGS sequence"/>
</dbReference>
<sequence>MTRFEGKTALVTGGRSGIGRAIAERLRQDGAQVFTAQRGQDPRFEGIEADFGDPSSPQSVVNQIVERAGRLDILVNNAGMMQEVLVEDMSLEEWQRNLTVNLTAPFLLIKAALPHLRQTQGNIVNIGSIEGLGCNPGHVAYCATKAGLHGLTRAVAVDHGAEGVRCNAVAPGWIDTELNMGFIDVQPDPDAFRRDIGRIHPVARTGRPEEVAAVVAFLASEEASFVTGQVYTVDGGRMSKLSLP</sequence>
<dbReference type="OrthoDB" id="7745792at2"/>
<dbReference type="InterPro" id="IPR036291">
    <property type="entry name" value="NAD(P)-bd_dom_sf"/>
</dbReference>
<evidence type="ECO:0000259" key="3">
    <source>
        <dbReference type="SMART" id="SM00822"/>
    </source>
</evidence>
<feature type="domain" description="Ketoreductase" evidence="3">
    <location>
        <begin position="7"/>
        <end position="176"/>
    </location>
</feature>